<protein>
    <submittedName>
        <fullName evidence="2">Uncharacterized protein</fullName>
    </submittedName>
</protein>
<organism evidence="2 3">
    <name type="scientific">Capnocytophaga stomatis</name>
    <dbReference type="NCBI Taxonomy" id="1848904"/>
    <lineage>
        <taxon>Bacteria</taxon>
        <taxon>Pseudomonadati</taxon>
        <taxon>Bacteroidota</taxon>
        <taxon>Flavobacteriia</taxon>
        <taxon>Flavobacteriales</taxon>
        <taxon>Flavobacteriaceae</taxon>
        <taxon>Capnocytophaga</taxon>
    </lineage>
</organism>
<proteinExistence type="predicted"/>
<evidence type="ECO:0000256" key="1">
    <source>
        <dbReference type="SAM" id="Phobius"/>
    </source>
</evidence>
<feature type="transmembrane region" description="Helical" evidence="1">
    <location>
        <begin position="6"/>
        <end position="22"/>
    </location>
</feature>
<reference evidence="2 3" key="1">
    <citation type="journal article" date="2016" name="Sci. Rep.">
        <title>Whole genome sequencing identifies a novel species of the genus Capnocytophaga isolated from dog and cat bite wounds in humans.</title>
        <authorList>
            <person name="Zangenah S."/>
            <person name="Abbasi N."/>
            <person name="Andersson A.F."/>
            <person name="Bergman P."/>
        </authorList>
    </citation>
    <scope>NUCLEOTIDE SEQUENCE [LARGE SCALE GENOMIC DNA]</scope>
    <source>
        <strain evidence="2 3">W5</strain>
    </source>
</reference>
<keyword evidence="1" id="KW-1133">Transmembrane helix</keyword>
<dbReference type="EMBL" id="JBJGWJ010000001">
    <property type="protein sequence ID" value="MFK8292588.1"/>
    <property type="molecule type" value="Genomic_DNA"/>
</dbReference>
<sequence>MWWLWGLLIIPVFFLLIFWNDRKNRNKLYKRQGRNFRENYLKKKEKHNV</sequence>
<keyword evidence="3" id="KW-1185">Reference proteome</keyword>
<dbReference type="Proteomes" id="UP001622370">
    <property type="component" value="Unassembled WGS sequence"/>
</dbReference>
<evidence type="ECO:0000313" key="2">
    <source>
        <dbReference type="EMBL" id="MFK8292588.1"/>
    </source>
</evidence>
<name>A0ABW8Q8B5_9FLAO</name>
<evidence type="ECO:0000313" key="3">
    <source>
        <dbReference type="Proteomes" id="UP001622370"/>
    </source>
</evidence>
<keyword evidence="1" id="KW-0812">Transmembrane</keyword>
<dbReference type="RefSeq" id="WP_198540737.1">
    <property type="nucleotide sequence ID" value="NZ_CP022387.1"/>
</dbReference>
<accession>A0ABW8Q8B5</accession>
<comment type="caution">
    <text evidence="2">The sequence shown here is derived from an EMBL/GenBank/DDBJ whole genome shotgun (WGS) entry which is preliminary data.</text>
</comment>
<keyword evidence="1" id="KW-0472">Membrane</keyword>
<gene>
    <name evidence="2" type="ORF">ACI76L_02210</name>
</gene>